<keyword evidence="3" id="KW-1185">Reference proteome</keyword>
<sequence length="379" mass="40649">MSIKHRGILVILCSLGLLLLLAACGGFAPATTGSTDSSNSTGNGASTGSQTVKIPIGDFDVRSPQTTFETGVKYHFVVTNVGKHHHDFLIMHRMNTETMVMDDVYKDSLAYIYNIAPGETKTLDFTFDHTAPSGTLEFSCHYGGHWEAGMYQPIVVNAAAGASVSPYPNNGVPMQETTTSGATGKCDAPVSVTLSADNTFNQSRVSLKMGDTLTIVNSTKGEFTLTTTPDAGIRLTIVDPGETEHVPFQKAGGFTLSSQEHPTAKLAVQVESTAGVTCGFTPVATVSFDANYKDPKNQYFFTPKSVTIKEGQSITLSNLADYDLTFTAKPDADLGNIQLDRNEHQLLQFHDNGTYTISCKEFPTQQFTVVVQNGGGDDN</sequence>
<dbReference type="Gene3D" id="2.60.40.420">
    <property type="entry name" value="Cupredoxins - blue copper proteins"/>
    <property type="match status" value="3"/>
</dbReference>
<feature type="chain" id="PRO_5035156359" description="EfeO-type cupredoxin-like domain-containing protein" evidence="1">
    <location>
        <begin position="31"/>
        <end position="379"/>
    </location>
</feature>
<dbReference type="RefSeq" id="WP_220209300.1">
    <property type="nucleotide sequence ID" value="NZ_BNJK01000002.1"/>
</dbReference>
<protein>
    <recommendedName>
        <fullName evidence="4">EfeO-type cupredoxin-like domain-containing protein</fullName>
    </recommendedName>
</protein>
<dbReference type="PROSITE" id="PS51257">
    <property type="entry name" value="PROKAR_LIPOPROTEIN"/>
    <property type="match status" value="1"/>
</dbReference>
<dbReference type="PANTHER" id="PTHR36507:SF1">
    <property type="entry name" value="BLL1555 PROTEIN"/>
    <property type="match status" value="1"/>
</dbReference>
<evidence type="ECO:0000313" key="3">
    <source>
        <dbReference type="Proteomes" id="UP000597444"/>
    </source>
</evidence>
<accession>A0A8J3N7G7</accession>
<dbReference type="InterPro" id="IPR008972">
    <property type="entry name" value="Cupredoxin"/>
</dbReference>
<gene>
    <name evidence="2" type="ORF">KSF_086360</name>
</gene>
<proteinExistence type="predicted"/>
<dbReference type="EMBL" id="BNJK01000002">
    <property type="protein sequence ID" value="GHO98588.1"/>
    <property type="molecule type" value="Genomic_DNA"/>
</dbReference>
<organism evidence="2 3">
    <name type="scientific">Reticulibacter mediterranei</name>
    <dbReference type="NCBI Taxonomy" id="2778369"/>
    <lineage>
        <taxon>Bacteria</taxon>
        <taxon>Bacillati</taxon>
        <taxon>Chloroflexota</taxon>
        <taxon>Ktedonobacteria</taxon>
        <taxon>Ktedonobacterales</taxon>
        <taxon>Reticulibacteraceae</taxon>
        <taxon>Reticulibacter</taxon>
    </lineage>
</organism>
<dbReference type="InterPro" id="IPR052721">
    <property type="entry name" value="ET_Amicyanin"/>
</dbReference>
<dbReference type="Proteomes" id="UP000597444">
    <property type="component" value="Unassembled WGS sequence"/>
</dbReference>
<feature type="signal peptide" evidence="1">
    <location>
        <begin position="1"/>
        <end position="30"/>
    </location>
</feature>
<evidence type="ECO:0008006" key="4">
    <source>
        <dbReference type="Google" id="ProtNLM"/>
    </source>
</evidence>
<dbReference type="PANTHER" id="PTHR36507">
    <property type="entry name" value="BLL1555 PROTEIN"/>
    <property type="match status" value="1"/>
</dbReference>
<dbReference type="AlphaFoldDB" id="A0A8J3N7G7"/>
<name>A0A8J3N7G7_9CHLR</name>
<keyword evidence="1" id="KW-0732">Signal</keyword>
<dbReference type="SUPFAM" id="SSF49503">
    <property type="entry name" value="Cupredoxins"/>
    <property type="match status" value="3"/>
</dbReference>
<comment type="caution">
    <text evidence="2">The sequence shown here is derived from an EMBL/GenBank/DDBJ whole genome shotgun (WGS) entry which is preliminary data.</text>
</comment>
<reference evidence="2" key="1">
    <citation type="submission" date="2020-10" db="EMBL/GenBank/DDBJ databases">
        <title>Taxonomic study of unclassified bacteria belonging to the class Ktedonobacteria.</title>
        <authorList>
            <person name="Yabe S."/>
            <person name="Wang C.M."/>
            <person name="Zheng Y."/>
            <person name="Sakai Y."/>
            <person name="Cavaletti L."/>
            <person name="Monciardini P."/>
            <person name="Donadio S."/>
        </authorList>
    </citation>
    <scope>NUCLEOTIDE SEQUENCE</scope>
    <source>
        <strain evidence="2">ID150040</strain>
    </source>
</reference>
<evidence type="ECO:0000313" key="2">
    <source>
        <dbReference type="EMBL" id="GHO98588.1"/>
    </source>
</evidence>
<evidence type="ECO:0000256" key="1">
    <source>
        <dbReference type="SAM" id="SignalP"/>
    </source>
</evidence>